<feature type="region of interest" description="Disordered" evidence="1">
    <location>
        <begin position="536"/>
        <end position="556"/>
    </location>
</feature>
<dbReference type="AlphaFoldDB" id="A0A1S9P8V6"/>
<dbReference type="InterPro" id="IPR034139">
    <property type="entry name" value="TOPRIM_OLD"/>
</dbReference>
<name>A0A1S9P8V6_9SPHI</name>
<keyword evidence="4" id="KW-0378">Hydrolase</keyword>
<evidence type="ECO:0000313" key="5">
    <source>
        <dbReference type="Proteomes" id="UP000189739"/>
    </source>
</evidence>
<evidence type="ECO:0000259" key="2">
    <source>
        <dbReference type="Pfam" id="PF13175"/>
    </source>
</evidence>
<accession>A0A1S9P8V6</accession>
<dbReference type="InterPro" id="IPR027417">
    <property type="entry name" value="P-loop_NTPase"/>
</dbReference>
<evidence type="ECO:0000313" key="4">
    <source>
        <dbReference type="EMBL" id="OOQ57391.1"/>
    </source>
</evidence>
<feature type="compositionally biased region" description="Acidic residues" evidence="1">
    <location>
        <begin position="536"/>
        <end position="548"/>
    </location>
</feature>
<dbReference type="InterPro" id="IPR051396">
    <property type="entry name" value="Bact_Antivir_Def_Nuclease"/>
</dbReference>
<dbReference type="PANTHER" id="PTHR43581:SF2">
    <property type="entry name" value="EXCINUCLEASE ATPASE SUBUNIT"/>
    <property type="match status" value="1"/>
</dbReference>
<keyword evidence="4" id="KW-0540">Nuclease</keyword>
<dbReference type="STRING" id="1792845.BC343_14925"/>
<dbReference type="SUPFAM" id="SSF52540">
    <property type="entry name" value="P-loop containing nucleoside triphosphate hydrolases"/>
    <property type="match status" value="1"/>
</dbReference>
<sequence length="764" mass="87740">MLLKTVSIRNYRRLKEAKIDFEDQTTIFVGANNSGKTSATHVFQSFLGSKPDFSIYDFSADAWQKFDDIGKSEDLENGILNIPTIELDIWLKIDSADIDFVIDLLPTLDWTGTLVGIRIVYGPKDPKSLLQNFMKALTNSNAKKQEHYHPWPISLTDYLKKTLKSEYDNEYYVLDIQQFDAEYNQKEGYQPRKLVNNSERNASKIISSLIRVDFLNAQRHLSDKNSTGRAEDLSKRLTRFYDRNLEKQEDDITALKTLSDSEAQLTSHLSNVFKPTLESLNKLGYPGFSNPQLVIKASMNFESVSQSAKLHYSLSGVELPDQYNGLGFKNLIYMVLEVLDFHERWIENEDNRTPLHLILIEEPEAHLHSQLQQVFISQIWNIIKNSKSNKDGYNTQLTITTHSPHIIYGSGFTPIRYFHRNVDSSENPVTKVLNLSRFYDDCDTDSRDFLVRYMKLTHCDLFFADAAVLVEGNVERLLLPLMIEKCAIELQSKYLSIIEVGGAFTYKFKKLIEFLGLPTLIITDIDSVIAKQVEAEDEVLGDDEDEEENKTPRKSACMVDEPDAETSNQTLIQWLPKKVLILDLLNATPEQRTQGKTESTSAIIHVCYQDRIDVQWEKMTTALVGRTLEESFALQNLSWVQNEKQKHLNLRVVLKTRKLNLAEIHNKIYRRIISNYFNKTEFALGILMANPDEWCVPQYIQNGLKWLNDILEQTDSTIIKSAVEAVETDLIEALPVEIIDEQKVNPTPNQNLIQNEKIDGQQDQ</sequence>
<protein>
    <submittedName>
        <fullName evidence="4">ATP-dependent endonuclease</fullName>
    </submittedName>
</protein>
<organism evidence="4 5">
    <name type="scientific">Mucilaginibacter pedocola</name>
    <dbReference type="NCBI Taxonomy" id="1792845"/>
    <lineage>
        <taxon>Bacteria</taxon>
        <taxon>Pseudomonadati</taxon>
        <taxon>Bacteroidota</taxon>
        <taxon>Sphingobacteriia</taxon>
        <taxon>Sphingobacteriales</taxon>
        <taxon>Sphingobacteriaceae</taxon>
        <taxon>Mucilaginibacter</taxon>
    </lineage>
</organism>
<dbReference type="EMBL" id="MBTF01000036">
    <property type="protein sequence ID" value="OOQ57391.1"/>
    <property type="molecule type" value="Genomic_DNA"/>
</dbReference>
<feature type="domain" description="Endonuclease GajA/Old nuclease/RecF-like AAA" evidence="2">
    <location>
        <begin position="1"/>
        <end position="407"/>
    </location>
</feature>
<reference evidence="4 5" key="1">
    <citation type="submission" date="2016-07" db="EMBL/GenBank/DDBJ databases">
        <title>Genomic analysis of zinc-resistant bacterium Mucilaginibacter pedocola TBZ30.</title>
        <authorList>
            <person name="Huang J."/>
            <person name="Tang J."/>
        </authorList>
    </citation>
    <scope>NUCLEOTIDE SEQUENCE [LARGE SCALE GENOMIC DNA]</scope>
    <source>
        <strain evidence="4 5">TBZ30</strain>
    </source>
</reference>
<dbReference type="Gene3D" id="3.40.50.300">
    <property type="entry name" value="P-loop containing nucleotide triphosphate hydrolases"/>
    <property type="match status" value="2"/>
</dbReference>
<dbReference type="CDD" id="cd01026">
    <property type="entry name" value="TOPRIM_OLD"/>
    <property type="match status" value="1"/>
</dbReference>
<feature type="domain" description="OLD protein-like TOPRIM" evidence="3">
    <location>
        <begin position="462"/>
        <end position="526"/>
    </location>
</feature>
<evidence type="ECO:0000259" key="3">
    <source>
        <dbReference type="Pfam" id="PF20469"/>
    </source>
</evidence>
<dbReference type="Proteomes" id="UP000189739">
    <property type="component" value="Unassembled WGS sequence"/>
</dbReference>
<dbReference type="Pfam" id="PF20469">
    <property type="entry name" value="OLD-like_TOPRIM"/>
    <property type="match status" value="1"/>
</dbReference>
<keyword evidence="5" id="KW-1185">Reference proteome</keyword>
<dbReference type="Pfam" id="PF13175">
    <property type="entry name" value="AAA_15"/>
    <property type="match status" value="1"/>
</dbReference>
<proteinExistence type="predicted"/>
<gene>
    <name evidence="4" type="ORF">BC343_14925</name>
</gene>
<dbReference type="PANTHER" id="PTHR43581">
    <property type="entry name" value="ATP/GTP PHOSPHATASE"/>
    <property type="match status" value="1"/>
</dbReference>
<comment type="caution">
    <text evidence="4">The sequence shown here is derived from an EMBL/GenBank/DDBJ whole genome shotgun (WGS) entry which is preliminary data.</text>
</comment>
<dbReference type="RefSeq" id="WP_078350688.1">
    <property type="nucleotide sequence ID" value="NZ_MBTF01000036.1"/>
</dbReference>
<keyword evidence="4" id="KW-0255">Endonuclease</keyword>
<dbReference type="InterPro" id="IPR041685">
    <property type="entry name" value="AAA_GajA/Old/RecF-like"/>
</dbReference>
<evidence type="ECO:0000256" key="1">
    <source>
        <dbReference type="SAM" id="MobiDB-lite"/>
    </source>
</evidence>
<dbReference type="GO" id="GO:0004519">
    <property type="term" value="F:endonuclease activity"/>
    <property type="evidence" value="ECO:0007669"/>
    <property type="project" value="UniProtKB-KW"/>
</dbReference>
<dbReference type="OrthoDB" id="9792800at2"/>